<dbReference type="InterPro" id="IPR002347">
    <property type="entry name" value="SDR_fam"/>
</dbReference>
<keyword evidence="3" id="KW-1185">Reference proteome</keyword>
<dbReference type="InterPro" id="IPR036291">
    <property type="entry name" value="NAD(P)-bd_dom_sf"/>
</dbReference>
<gene>
    <name evidence="2" type="primary">DHRS9</name>
    <name evidence="2" type="ORF">A306_00003919</name>
</gene>
<evidence type="ECO:0000313" key="2">
    <source>
        <dbReference type="EMBL" id="PKK29663.1"/>
    </source>
</evidence>
<dbReference type="Pfam" id="PF00106">
    <property type="entry name" value="adh_short"/>
    <property type="match status" value="1"/>
</dbReference>
<dbReference type="STRING" id="8932.A0A2I0MJ24"/>
<dbReference type="EMBL" id="AKCR02000010">
    <property type="protein sequence ID" value="PKK29663.1"/>
    <property type="molecule type" value="Genomic_DNA"/>
</dbReference>
<dbReference type="Gene3D" id="3.40.50.720">
    <property type="entry name" value="NAD(P)-binding Rossmann-like Domain"/>
    <property type="match status" value="1"/>
</dbReference>
<protein>
    <submittedName>
        <fullName evidence="2">Dehydrogenase/reductase (SDR family) member 9</fullName>
    </submittedName>
</protein>
<evidence type="ECO:0000256" key="1">
    <source>
        <dbReference type="ARBA" id="ARBA00006484"/>
    </source>
</evidence>
<comment type="similarity">
    <text evidence="1">Belongs to the short-chain dehydrogenases/reductases (SDR) family.</text>
</comment>
<accession>A0A2I0MJ24</accession>
<dbReference type="InParanoid" id="A0A2I0MJ24"/>
<dbReference type="PANTHER" id="PTHR43313">
    <property type="entry name" value="SHORT-CHAIN DEHYDROGENASE/REDUCTASE FAMILY 9C"/>
    <property type="match status" value="1"/>
</dbReference>
<name>A0A2I0MJ24_COLLI</name>
<dbReference type="GO" id="GO:0016491">
    <property type="term" value="F:oxidoreductase activity"/>
    <property type="evidence" value="ECO:0007669"/>
    <property type="project" value="TreeGrafter"/>
</dbReference>
<dbReference type="SUPFAM" id="SSF51735">
    <property type="entry name" value="NAD(P)-binding Rossmann-fold domains"/>
    <property type="match status" value="1"/>
</dbReference>
<dbReference type="PRINTS" id="PR00081">
    <property type="entry name" value="GDHRDH"/>
</dbReference>
<reference evidence="2 3" key="1">
    <citation type="journal article" date="2013" name="Science">
        <title>Genomic diversity and evolution of the head crest in the rock pigeon.</title>
        <authorList>
            <person name="Shapiro M.D."/>
            <person name="Kronenberg Z."/>
            <person name="Li C."/>
            <person name="Domyan E.T."/>
            <person name="Pan H."/>
            <person name="Campbell M."/>
            <person name="Tan H."/>
            <person name="Huff C.D."/>
            <person name="Hu H."/>
            <person name="Vickrey A.I."/>
            <person name="Nielsen S.C."/>
            <person name="Stringham S.A."/>
            <person name="Hu H."/>
            <person name="Willerslev E."/>
            <person name="Gilbert M.T."/>
            <person name="Yandell M."/>
            <person name="Zhang G."/>
            <person name="Wang J."/>
        </authorList>
    </citation>
    <scope>NUCLEOTIDE SEQUENCE [LARGE SCALE GENOMIC DNA]</scope>
    <source>
        <tissue evidence="2">Blood</tissue>
    </source>
</reference>
<dbReference type="AlphaFoldDB" id="A0A2I0MJ24"/>
<organism evidence="2 3">
    <name type="scientific">Columba livia</name>
    <name type="common">Rock dove</name>
    <dbReference type="NCBI Taxonomy" id="8932"/>
    <lineage>
        <taxon>Eukaryota</taxon>
        <taxon>Metazoa</taxon>
        <taxon>Chordata</taxon>
        <taxon>Craniata</taxon>
        <taxon>Vertebrata</taxon>
        <taxon>Euteleostomi</taxon>
        <taxon>Archelosauria</taxon>
        <taxon>Archosauria</taxon>
        <taxon>Dinosauria</taxon>
        <taxon>Saurischia</taxon>
        <taxon>Theropoda</taxon>
        <taxon>Coelurosauria</taxon>
        <taxon>Aves</taxon>
        <taxon>Neognathae</taxon>
        <taxon>Neoaves</taxon>
        <taxon>Columbimorphae</taxon>
        <taxon>Columbiformes</taxon>
        <taxon>Columbidae</taxon>
        <taxon>Columba</taxon>
    </lineage>
</organism>
<comment type="caution">
    <text evidence="2">The sequence shown here is derived from an EMBL/GenBank/DDBJ whole genome shotgun (WGS) entry which is preliminary data.</text>
</comment>
<sequence length="163" mass="18370">MLLLIRKANGRIVNVFSVGGHLAFSGGDYFPTKFGVEGFNDSLRRDMKAFGDKLCCIQPGLFKTPLSNPAKIMKEKELIWNKLPLDIKKQYGEGYFQKDASKKQKLAKICFNKDISPGIQCMEHALTSLHPHAHYVVGQDAKLFWNPLSRMLAVIQDYCCGTE</sequence>
<evidence type="ECO:0000313" key="3">
    <source>
        <dbReference type="Proteomes" id="UP000053872"/>
    </source>
</evidence>
<dbReference type="PANTHER" id="PTHR43313:SF15">
    <property type="entry name" value="DEHYDROGENASE_REDUCTASE SDR FAMILY MEMBER 9"/>
    <property type="match status" value="1"/>
</dbReference>
<dbReference type="GO" id="GO:0008202">
    <property type="term" value="P:steroid metabolic process"/>
    <property type="evidence" value="ECO:0007669"/>
    <property type="project" value="TreeGrafter"/>
</dbReference>
<proteinExistence type="inferred from homology"/>
<dbReference type="Proteomes" id="UP000053872">
    <property type="component" value="Unassembled WGS sequence"/>
</dbReference>